<evidence type="ECO:0008006" key="13">
    <source>
        <dbReference type="Google" id="ProtNLM"/>
    </source>
</evidence>
<proteinExistence type="inferred from homology"/>
<dbReference type="PANTHER" id="PTHR19139:SF199">
    <property type="entry name" value="MIP17260P"/>
    <property type="match status" value="1"/>
</dbReference>
<evidence type="ECO:0000256" key="4">
    <source>
        <dbReference type="ARBA" id="ARBA00022692"/>
    </source>
</evidence>
<keyword evidence="5" id="KW-0677">Repeat</keyword>
<comment type="similarity">
    <text evidence="2 8">Belongs to the MIP/aquaporin (TC 1.A.8) family.</text>
</comment>
<feature type="transmembrane region" description="Helical" evidence="10">
    <location>
        <begin position="116"/>
        <end position="138"/>
    </location>
</feature>
<keyword evidence="3 8" id="KW-0813">Transport</keyword>
<name>A0A9Q3CSI7_9BASI</name>
<accession>A0A9Q3CSI7</accession>
<dbReference type="EMBL" id="AVOT02009241">
    <property type="protein sequence ID" value="MBW0487667.1"/>
    <property type="molecule type" value="Genomic_DNA"/>
</dbReference>
<feature type="transmembrane region" description="Helical" evidence="10">
    <location>
        <begin position="228"/>
        <end position="247"/>
    </location>
</feature>
<evidence type="ECO:0000313" key="12">
    <source>
        <dbReference type="Proteomes" id="UP000765509"/>
    </source>
</evidence>
<feature type="transmembrane region" description="Helical" evidence="10">
    <location>
        <begin position="21"/>
        <end position="43"/>
    </location>
</feature>
<keyword evidence="7 10" id="KW-0472">Membrane</keyword>
<evidence type="ECO:0000256" key="1">
    <source>
        <dbReference type="ARBA" id="ARBA00004141"/>
    </source>
</evidence>
<dbReference type="FunFam" id="1.20.1080.10:FF:000014">
    <property type="entry name" value="Aquaporin 1"/>
    <property type="match status" value="1"/>
</dbReference>
<reference evidence="11" key="1">
    <citation type="submission" date="2021-03" db="EMBL/GenBank/DDBJ databases">
        <title>Draft genome sequence of rust myrtle Austropuccinia psidii MF-1, a brazilian biotype.</title>
        <authorList>
            <person name="Quecine M.C."/>
            <person name="Pachon D.M.R."/>
            <person name="Bonatelli M.L."/>
            <person name="Correr F.H."/>
            <person name="Franceschini L.M."/>
            <person name="Leite T.F."/>
            <person name="Margarido G.R.A."/>
            <person name="Almeida C.A."/>
            <person name="Ferrarezi J.A."/>
            <person name="Labate C.A."/>
        </authorList>
    </citation>
    <scope>NUCLEOTIDE SEQUENCE</scope>
    <source>
        <strain evidence="11">MF-1</strain>
    </source>
</reference>
<keyword evidence="4 8" id="KW-0812">Transmembrane</keyword>
<dbReference type="AlphaFoldDB" id="A0A9Q3CSI7"/>
<dbReference type="PANTHER" id="PTHR19139">
    <property type="entry name" value="AQUAPORIN TRANSPORTER"/>
    <property type="match status" value="1"/>
</dbReference>
<evidence type="ECO:0000256" key="7">
    <source>
        <dbReference type="ARBA" id="ARBA00023136"/>
    </source>
</evidence>
<feature type="region of interest" description="Disordered" evidence="9">
    <location>
        <begin position="376"/>
        <end position="419"/>
    </location>
</feature>
<dbReference type="InterPro" id="IPR023271">
    <property type="entry name" value="Aquaporin-like"/>
</dbReference>
<dbReference type="Gene3D" id="1.20.1080.10">
    <property type="entry name" value="Glycerol uptake facilitator protein"/>
    <property type="match status" value="1"/>
</dbReference>
<sequence length="419" mass="45314">MESKSTWETFILQLKRDALAATAEFFGTALFLLIGMGGIQAAAASTQAAQDNLKAVSPNAPVNAVASVEHLLYVSTSMALALLASAWTFFRVSGSAFNPQIALALLLTGAMPPMRFVLYVAAQLSASIVASALLSAILPGTLAVGCKLGVGTTYWQGVWIEAFLTSALTLTVLFLAVEKHRSTPFAPVAIGLVLFATHLLGVIYTGAAMNSARAFGPDVITGFPSYHWIYWVGPTIGSIFGTLFYLFMKSVDYGSLNPKQDSDNNDDSPDVQGIEVKMRRRPTTLQACGPHQGNRASDMQPSYGMGSKQVNYVYQSNEIDPHQRKNSDIYECDGQLVSRRQLHPVHVGMTVPQCYMSPITTNAGGRAVLMRSQSPWGHEMRNGDRPHKEVPDSGSVTHPRDEEAGPHPDNFSNSAHKYS</sequence>
<comment type="caution">
    <text evidence="11">The sequence shown here is derived from an EMBL/GenBank/DDBJ whole genome shotgun (WGS) entry which is preliminary data.</text>
</comment>
<dbReference type="InterPro" id="IPR000425">
    <property type="entry name" value="MIP"/>
</dbReference>
<dbReference type="Pfam" id="PF00230">
    <property type="entry name" value="MIP"/>
    <property type="match status" value="1"/>
</dbReference>
<feature type="compositionally biased region" description="Basic and acidic residues" evidence="9">
    <location>
        <begin position="378"/>
        <end position="391"/>
    </location>
</feature>
<dbReference type="GO" id="GO:0005886">
    <property type="term" value="C:plasma membrane"/>
    <property type="evidence" value="ECO:0007669"/>
    <property type="project" value="TreeGrafter"/>
</dbReference>
<dbReference type="PRINTS" id="PR00783">
    <property type="entry name" value="MINTRINSICP"/>
</dbReference>
<evidence type="ECO:0000313" key="11">
    <source>
        <dbReference type="EMBL" id="MBW0487667.1"/>
    </source>
</evidence>
<evidence type="ECO:0000256" key="8">
    <source>
        <dbReference type="RuleBase" id="RU000477"/>
    </source>
</evidence>
<evidence type="ECO:0000256" key="9">
    <source>
        <dbReference type="SAM" id="MobiDB-lite"/>
    </source>
</evidence>
<evidence type="ECO:0000256" key="6">
    <source>
        <dbReference type="ARBA" id="ARBA00022989"/>
    </source>
</evidence>
<dbReference type="SUPFAM" id="SSF81338">
    <property type="entry name" value="Aquaporin-like"/>
    <property type="match status" value="1"/>
</dbReference>
<keyword evidence="12" id="KW-1185">Reference proteome</keyword>
<dbReference type="InterPro" id="IPR034294">
    <property type="entry name" value="Aquaporin_transptr"/>
</dbReference>
<comment type="subcellular location">
    <subcellularLocation>
        <location evidence="1">Membrane</location>
        <topology evidence="1">Multi-pass membrane protein</topology>
    </subcellularLocation>
</comment>
<evidence type="ECO:0000256" key="5">
    <source>
        <dbReference type="ARBA" id="ARBA00022737"/>
    </source>
</evidence>
<feature type="transmembrane region" description="Helical" evidence="10">
    <location>
        <begin position="158"/>
        <end position="177"/>
    </location>
</feature>
<organism evidence="11 12">
    <name type="scientific">Austropuccinia psidii MF-1</name>
    <dbReference type="NCBI Taxonomy" id="1389203"/>
    <lineage>
        <taxon>Eukaryota</taxon>
        <taxon>Fungi</taxon>
        <taxon>Dikarya</taxon>
        <taxon>Basidiomycota</taxon>
        <taxon>Pucciniomycotina</taxon>
        <taxon>Pucciniomycetes</taxon>
        <taxon>Pucciniales</taxon>
        <taxon>Sphaerophragmiaceae</taxon>
        <taxon>Austropuccinia</taxon>
    </lineage>
</organism>
<dbReference type="GO" id="GO:0015250">
    <property type="term" value="F:water channel activity"/>
    <property type="evidence" value="ECO:0007669"/>
    <property type="project" value="TreeGrafter"/>
</dbReference>
<evidence type="ECO:0000256" key="2">
    <source>
        <dbReference type="ARBA" id="ARBA00006175"/>
    </source>
</evidence>
<keyword evidence="6 10" id="KW-1133">Transmembrane helix</keyword>
<feature type="transmembrane region" description="Helical" evidence="10">
    <location>
        <begin position="189"/>
        <end position="208"/>
    </location>
</feature>
<gene>
    <name evidence="11" type="ORF">O181_027382</name>
</gene>
<evidence type="ECO:0000256" key="10">
    <source>
        <dbReference type="SAM" id="Phobius"/>
    </source>
</evidence>
<protein>
    <recommendedName>
        <fullName evidence="13">Aquaporin</fullName>
    </recommendedName>
</protein>
<dbReference type="Proteomes" id="UP000765509">
    <property type="component" value="Unassembled WGS sequence"/>
</dbReference>
<dbReference type="OrthoDB" id="3222at2759"/>
<feature type="compositionally biased region" description="Polar residues" evidence="9">
    <location>
        <begin position="410"/>
        <end position="419"/>
    </location>
</feature>
<evidence type="ECO:0000256" key="3">
    <source>
        <dbReference type="ARBA" id="ARBA00022448"/>
    </source>
</evidence>